<name>A0A1M5CC80_9CLOT</name>
<dbReference type="Proteomes" id="UP000184423">
    <property type="component" value="Unassembled WGS sequence"/>
</dbReference>
<reference evidence="3" key="1">
    <citation type="submission" date="2016-11" db="EMBL/GenBank/DDBJ databases">
        <authorList>
            <person name="Varghese N."/>
            <person name="Submissions S."/>
        </authorList>
    </citation>
    <scope>NUCLEOTIDE SEQUENCE [LARGE SCALE GENOMIC DNA]</scope>
    <source>
        <strain evidence="3">DSM 10124</strain>
    </source>
</reference>
<gene>
    <name evidence="2" type="ORF">SAMN02746091_02697</name>
</gene>
<evidence type="ECO:0000259" key="1">
    <source>
        <dbReference type="Pfam" id="PF14341"/>
    </source>
</evidence>
<keyword evidence="3" id="KW-1185">Reference proteome</keyword>
<dbReference type="RefSeq" id="WP_073250473.1">
    <property type="nucleotide sequence ID" value="NZ_FQVG01000114.1"/>
</dbReference>
<protein>
    <submittedName>
        <fullName evidence="2">PilX N-terminal</fullName>
    </submittedName>
</protein>
<dbReference type="AlphaFoldDB" id="A0A1M5CC80"/>
<evidence type="ECO:0000313" key="3">
    <source>
        <dbReference type="Proteomes" id="UP000184423"/>
    </source>
</evidence>
<sequence length="173" mass="20003">MVKRKKGSALIYVILMLAILFTVSIAAMQMTLASLKQSSSFHQKNQAYYYADSSTDKILYFLDIIADEARNYANSYCYTPSGSPNLSNSEIKTIYENYLNNKSKETYENEMRKIFTEKYVEFIDEFLKNTDGYAINKQVRIGSNNISINGTWEVWKQKIDEILVNLNYSPTKN</sequence>
<accession>A0A1M5CC80</accession>
<dbReference type="InterPro" id="IPR025746">
    <property type="entry name" value="PilX_N_dom"/>
</dbReference>
<dbReference type="Pfam" id="PF14341">
    <property type="entry name" value="PilX_N"/>
    <property type="match status" value="1"/>
</dbReference>
<proteinExistence type="predicted"/>
<feature type="domain" description="Type 4 fimbrial biogenesis protein PilX N-terminal" evidence="1">
    <location>
        <begin position="6"/>
        <end position="54"/>
    </location>
</feature>
<dbReference type="EMBL" id="FQVG01000114">
    <property type="protein sequence ID" value="SHF52363.1"/>
    <property type="molecule type" value="Genomic_DNA"/>
</dbReference>
<organism evidence="2 3">
    <name type="scientific">Caloramator proteoclasticus DSM 10124</name>
    <dbReference type="NCBI Taxonomy" id="1121262"/>
    <lineage>
        <taxon>Bacteria</taxon>
        <taxon>Bacillati</taxon>
        <taxon>Bacillota</taxon>
        <taxon>Clostridia</taxon>
        <taxon>Eubacteriales</taxon>
        <taxon>Clostridiaceae</taxon>
        <taxon>Caloramator</taxon>
    </lineage>
</organism>
<evidence type="ECO:0000313" key="2">
    <source>
        <dbReference type="EMBL" id="SHF52363.1"/>
    </source>
</evidence>